<reference evidence="1 2" key="1">
    <citation type="submission" date="2023-04" db="EMBL/GenBank/DDBJ databases">
        <authorList>
            <person name="Hsu D."/>
        </authorList>
    </citation>
    <scope>NUCLEOTIDE SEQUENCE [LARGE SCALE GENOMIC DNA]</scope>
    <source>
        <strain evidence="1 2">MK1</strain>
    </source>
</reference>
<dbReference type="EMBL" id="CP121694">
    <property type="protein sequence ID" value="WRO21944.1"/>
    <property type="molecule type" value="Genomic_DNA"/>
</dbReference>
<dbReference type="KEGG" id="dbc:MFMK1_001765"/>
<proteinExistence type="predicted"/>
<keyword evidence="2" id="KW-1185">Reference proteome</keyword>
<gene>
    <name evidence="1" type="ORF">MFMK1_001765</name>
</gene>
<accession>A0AAU0UP17</accession>
<name>A0AAU0UP17_9FIRM</name>
<evidence type="ECO:0000313" key="1">
    <source>
        <dbReference type="EMBL" id="WRO21944.1"/>
    </source>
</evidence>
<sequence length="258" mass="29158">MQIENISPSDLCPHYKTYCPCILTEVSQCPLCGQLGEVDTCDCHWPGRCIFLEKRDPIEAPIVAKGYLQHAQNFYLPANGVLYFAFTHSETIADLSLFSSVHVIHQDPPVYLKIPGVIVNINKELNLITVALNVTSIREKYYLQNYPSMQISYSSQPAILGLDRLSYQDSTLIIASGYGTLLIKALVSNFKHAAIQVEDTLPPLLDKQLETVPRNNTTLTSYNQLIILENYHRQKKRIKSIKLHPSLKISLLNNNLFI</sequence>
<dbReference type="AlphaFoldDB" id="A0AAU0UP17"/>
<dbReference type="Proteomes" id="UP001329915">
    <property type="component" value="Chromosome"/>
</dbReference>
<dbReference type="RefSeq" id="WP_366924770.1">
    <property type="nucleotide sequence ID" value="NZ_CP121694.1"/>
</dbReference>
<evidence type="ECO:0000313" key="2">
    <source>
        <dbReference type="Proteomes" id="UP001329915"/>
    </source>
</evidence>
<organism evidence="1 2">
    <name type="scientific">Metallumcola ferriviriculae</name>
    <dbReference type="NCBI Taxonomy" id="3039180"/>
    <lineage>
        <taxon>Bacteria</taxon>
        <taxon>Bacillati</taxon>
        <taxon>Bacillota</taxon>
        <taxon>Clostridia</taxon>
        <taxon>Neomoorellales</taxon>
        <taxon>Desulfitibacteraceae</taxon>
        <taxon>Metallumcola</taxon>
    </lineage>
</organism>
<protein>
    <submittedName>
        <fullName evidence="1">Uncharacterized protein</fullName>
    </submittedName>
</protein>